<dbReference type="InterPro" id="IPR056897">
    <property type="entry name" value="Ig_NUP210_4th"/>
</dbReference>
<dbReference type="GO" id="GO:0005643">
    <property type="term" value="C:nuclear pore"/>
    <property type="evidence" value="ECO:0007669"/>
    <property type="project" value="TreeGrafter"/>
</dbReference>
<dbReference type="Pfam" id="PF22967">
    <property type="entry name" value="Ig_NUP210_1st"/>
    <property type="match status" value="1"/>
</dbReference>
<feature type="region of interest" description="Disordered" evidence="1">
    <location>
        <begin position="823"/>
        <end position="859"/>
    </location>
</feature>
<dbReference type="Pfam" id="PF26182">
    <property type="entry name" value="Ig_NUP210_5th"/>
    <property type="match status" value="1"/>
</dbReference>
<evidence type="ECO:0000256" key="1">
    <source>
        <dbReference type="SAM" id="MobiDB-lite"/>
    </source>
</evidence>
<dbReference type="Pfam" id="PF22969">
    <property type="entry name" value="Ig_NUP210_2nd"/>
    <property type="match status" value="1"/>
</dbReference>
<keyword evidence="8" id="KW-1185">Reference proteome</keyword>
<feature type="domain" description="NUP210 Ig-like" evidence="3">
    <location>
        <begin position="240"/>
        <end position="317"/>
    </location>
</feature>
<dbReference type="EMBL" id="JTDE01021569">
    <property type="protein sequence ID" value="KAF7232756.1"/>
    <property type="molecule type" value="Genomic_DNA"/>
</dbReference>
<organism evidence="7 8">
    <name type="scientific">Paragonimus skrjabini miyazakii</name>
    <dbReference type="NCBI Taxonomy" id="59628"/>
    <lineage>
        <taxon>Eukaryota</taxon>
        <taxon>Metazoa</taxon>
        <taxon>Spiralia</taxon>
        <taxon>Lophotrochozoa</taxon>
        <taxon>Platyhelminthes</taxon>
        <taxon>Trematoda</taxon>
        <taxon>Digenea</taxon>
        <taxon>Plagiorchiida</taxon>
        <taxon>Troglotremata</taxon>
        <taxon>Troglotrematidae</taxon>
        <taxon>Paragonimus</taxon>
    </lineage>
</organism>
<evidence type="ECO:0000259" key="3">
    <source>
        <dbReference type="Pfam" id="PF22963"/>
    </source>
</evidence>
<dbReference type="PANTHER" id="PTHR23019:SF0">
    <property type="entry name" value="NUCLEAR PORE MEMBRANE GLYCOPROTEIN 210"/>
    <property type="match status" value="1"/>
</dbReference>
<dbReference type="Pfam" id="PF24991">
    <property type="entry name" value="Ig_NUP210_4th"/>
    <property type="match status" value="1"/>
</dbReference>
<dbReference type="InterPro" id="IPR055097">
    <property type="entry name" value="Ig_NUP210_2nd"/>
</dbReference>
<evidence type="ECO:0000256" key="2">
    <source>
        <dbReference type="SAM" id="SignalP"/>
    </source>
</evidence>
<comment type="caution">
    <text evidence="7">The sequence shown here is derived from an EMBL/GenBank/DDBJ whole genome shotgun (WGS) entry which is preliminary data.</text>
</comment>
<evidence type="ECO:0008006" key="9">
    <source>
        <dbReference type="Google" id="ProtNLM"/>
    </source>
</evidence>
<dbReference type="Pfam" id="PF22963">
    <property type="entry name" value="Ig_NUP210_3rd"/>
    <property type="match status" value="1"/>
</dbReference>
<protein>
    <recommendedName>
        <fullName evidence="9">Nuclear pore membrane glycoprotein 210</fullName>
    </recommendedName>
</protein>
<dbReference type="PANTHER" id="PTHR23019">
    <property type="entry name" value="NUCLEAR PORE MEMBRANE GLYCOPROTEIN GP210-RELATED"/>
    <property type="match status" value="1"/>
</dbReference>
<dbReference type="Proteomes" id="UP000822476">
    <property type="component" value="Unassembled WGS sequence"/>
</dbReference>
<feature type="domain" description="NUP210 Ig-like" evidence="4">
    <location>
        <begin position="21"/>
        <end position="113"/>
    </location>
</feature>
<name>A0A8S9Y9M2_9TREM</name>
<dbReference type="InterPro" id="IPR055096">
    <property type="entry name" value="Ig_NUP210_1st"/>
</dbReference>
<evidence type="ECO:0000259" key="6">
    <source>
        <dbReference type="Pfam" id="PF24991"/>
    </source>
</evidence>
<feature type="signal peptide" evidence="2">
    <location>
        <begin position="1"/>
        <end position="18"/>
    </location>
</feature>
<sequence length="1768" mass="192689">MWLLLSVLVVFCGSDVQSSEFRLSDSKILLPYHSFAPLNYTLYGSNGTCYEWHSGTSEVATVTPLFRPSPSSSHCSTEAVVTAVWQSPHRAVTTIYGKVAATGHVMKCDVIVDNIQRIEIGTTTQELYLHNTPESLTVVAYDEYGNTFSTLDGVPFEWRIQGDSYGGVVDGHGVLRFLTWAESEYTAPQSIANLESKGLQGHIQLVGGLVTGSAVVSVSLREPVYSTVPPAQVRLLVMANAQLSPALAYLLPESRLQLHVRVVQQGSDRVIRLPSPQYHLQVNDTNVVDLDPDDASTVTAKQYGHTDIKLLDRNVEEALENLQKAIHDHTLGDDDLRLPRRQLPTSLIHVVEPAYLGFTMQAVQTNDISNLCQKAITAATHQPPVSPFAARSWVMEVGRQYTIQIDIYDQNSHRLYPTDNVRLEVNVPDVHFHLLNSTENATFLLLQPTTPGIVSLEAKLTGIVNKDGTVILTKTSVVGVQELTIYPPVLVFPSTVILPGTARTKNSDTDLFRLKATGGSGQYNWIALPGRANETSAISVNHEGDVSVVQAFGDAVVVASSPSNPQLCGSARVIVTSPTVLKFVPGPSEVMVPSPHRTTHSTDGYQHIGDHSDDRFVLTVSLAVLDVQGRSLTDCRALDILFRPLDDSVIKVLPERIAAHAQNVTDELSACMLIHVVGLAVGFTELEASFRLPSKNPSSQTSNEFDGDSGLFRSTVSERFAIAAYRDILFYDPPSASTHVALGSTRTMLVSDGSLHLTSTLNQIGNEPYFPIYCIHYCMFSNICCSLIKHSAYSWPLEPSTYFSKVTEINNGHIMGSISPSVQHQPYRLRSQPSSPRQTDERVVESSHSGSAYKSSNSATPLSAFSMRCESAGTYRFALEVGHRRSARNVAPIKMSTVFTIVCHVVSELRLALHPTIPKTVPDTPGCSLPNHLIVDTSSEIPVPNTAPFLVSLQFFGADGQKLEAVDSLPTSVSILANSGTTRSVHSNLVVSPVPSVLYPSKCLLFGWCENLSILPSDPYFIIEPREPDYSTGTIRIQVITRVNQSHSFSLSRTKATLQAESLVRLIRSVSVQPSDHLRLFHFSNAELSFSLIGGSGHFHVAHSTDDGLLQVTKSVPPLSPTPSSHDASSFRDAQRTMFFVRALRSVGQASLIITDLCFPAPREPVANTTELYAPFQVSLHVDVIGLGALRLRVLDRIQLNSQTVAFVEAVDTNGDLIPANFTRFLELRIQQHSLATGAYLNEAEQQPVLGVSDTAKPSNSYWQWDSTSSSDVGTAQFVVRGLSLGWATLSVSTELLRTDSKGIATIRSNVVEIQVFSPLQLAPCNFNMLLGAEHELRATGGPQPADIEFFVEPARKQTQVRLMKSQSNPGVVRVQVSDNPESITIRARAVSLSSVANTSSVDSAHHKWPVISETSCTVNVVSISGVRIGCPLASFSELKYLDATDKEYTSDHPMTGDERFMIACSSESSPSCGVTPLWAEGIFPTVSIDQSDSSFNGSLTEVLSPSGMGGCDPPLRFIWRLSPPQLSTSARLMHYMDGFNVEATEINAVSGLGLIGRTPGRVTVHLTVESTRSFTGQLTDASGSPVQRLEAQLTVFILSSLRLQQPAVHYPRQLLLSPGSQYQLKPWFDVLPNSHVEYDIAAVQADLNGSLISPSPTIDRHIKITSGGLIHTLSAPDGHSIRRQATVRIRSFPKIHSSDITRQSGAQSFADQVLLLQVEIKPPRYIQAIPTFGDYLKSTTGLHVGGPYQMSVTYHDEFGRTFDAVAG</sequence>
<dbReference type="OrthoDB" id="361283at2759"/>
<proteinExistence type="predicted"/>
<feature type="chain" id="PRO_5035877540" description="Nuclear pore membrane glycoprotein 210" evidence="2">
    <location>
        <begin position="19"/>
        <end position="1768"/>
    </location>
</feature>
<accession>A0A8S9Y9M2</accession>
<feature type="domain" description="NUP210 Ig-like" evidence="5">
    <location>
        <begin position="122"/>
        <end position="230"/>
    </location>
</feature>
<dbReference type="InterPro" id="IPR045197">
    <property type="entry name" value="NUP210-like"/>
</dbReference>
<evidence type="ECO:0000313" key="7">
    <source>
        <dbReference type="EMBL" id="KAF7232756.1"/>
    </source>
</evidence>
<reference evidence="7" key="1">
    <citation type="submission" date="2019-07" db="EMBL/GenBank/DDBJ databases">
        <title>Annotation for the trematode Paragonimus miyazaki's.</title>
        <authorList>
            <person name="Choi Y.-J."/>
        </authorList>
    </citation>
    <scope>NUCLEOTIDE SEQUENCE</scope>
    <source>
        <strain evidence="7">Japan</strain>
    </source>
</reference>
<evidence type="ECO:0000259" key="5">
    <source>
        <dbReference type="Pfam" id="PF22969"/>
    </source>
</evidence>
<gene>
    <name evidence="7" type="ORF">EG68_09093</name>
</gene>
<dbReference type="InterPro" id="IPR055098">
    <property type="entry name" value="Ig_NUP210_3rd"/>
</dbReference>
<feature type="compositionally biased region" description="Polar residues" evidence="1">
    <location>
        <begin position="846"/>
        <end position="859"/>
    </location>
</feature>
<evidence type="ECO:0000259" key="4">
    <source>
        <dbReference type="Pfam" id="PF22967"/>
    </source>
</evidence>
<evidence type="ECO:0000313" key="8">
    <source>
        <dbReference type="Proteomes" id="UP000822476"/>
    </source>
</evidence>
<feature type="domain" description="NUP210 fourth Ig-like" evidence="6">
    <location>
        <begin position="392"/>
        <end position="468"/>
    </location>
</feature>
<keyword evidence="2" id="KW-0732">Signal</keyword>